<dbReference type="CDD" id="cd00200">
    <property type="entry name" value="WD40"/>
    <property type="match status" value="1"/>
</dbReference>
<dbReference type="SMART" id="SM00320">
    <property type="entry name" value="WD40"/>
    <property type="match status" value="7"/>
</dbReference>
<organism evidence="4 5">
    <name type="scientific">Mucilaginibacter mali</name>
    <dbReference type="NCBI Taxonomy" id="2740462"/>
    <lineage>
        <taxon>Bacteria</taxon>
        <taxon>Pseudomonadati</taxon>
        <taxon>Bacteroidota</taxon>
        <taxon>Sphingobacteriia</taxon>
        <taxon>Sphingobacteriales</taxon>
        <taxon>Sphingobacteriaceae</taxon>
        <taxon>Mucilaginibacter</taxon>
    </lineage>
</organism>
<dbReference type="SUPFAM" id="SSF50978">
    <property type="entry name" value="WD40 repeat-like"/>
    <property type="match status" value="1"/>
</dbReference>
<dbReference type="AlphaFoldDB" id="A0A7D4QC64"/>
<protein>
    <submittedName>
        <fullName evidence="4">WD40 repeat domain-containing protein</fullName>
    </submittedName>
</protein>
<dbReference type="PROSITE" id="PS50082">
    <property type="entry name" value="WD_REPEATS_2"/>
    <property type="match status" value="6"/>
</dbReference>
<dbReference type="RefSeq" id="WP_173416717.1">
    <property type="nucleotide sequence ID" value="NZ_CP054139.1"/>
</dbReference>
<dbReference type="InterPro" id="IPR050349">
    <property type="entry name" value="WD_LIS1/nudF_dynein_reg"/>
</dbReference>
<feature type="repeat" description="WD" evidence="3">
    <location>
        <begin position="312"/>
        <end position="345"/>
    </location>
</feature>
<evidence type="ECO:0000256" key="3">
    <source>
        <dbReference type="PROSITE-ProRule" id="PRU00221"/>
    </source>
</evidence>
<feature type="repeat" description="WD" evidence="3">
    <location>
        <begin position="167"/>
        <end position="208"/>
    </location>
</feature>
<feature type="repeat" description="WD" evidence="3">
    <location>
        <begin position="42"/>
        <end position="83"/>
    </location>
</feature>
<evidence type="ECO:0000256" key="1">
    <source>
        <dbReference type="ARBA" id="ARBA00022574"/>
    </source>
</evidence>
<reference evidence="4 5" key="1">
    <citation type="submission" date="2020-05" db="EMBL/GenBank/DDBJ databases">
        <title>Mucilaginibacter mali sp. nov.</title>
        <authorList>
            <person name="Kim H.S."/>
            <person name="Lee K.C."/>
            <person name="Suh M.K."/>
            <person name="Kim J.-S."/>
            <person name="Han K.-I."/>
            <person name="Eom M.K."/>
            <person name="Shin Y.K."/>
            <person name="Lee J.-S."/>
        </authorList>
    </citation>
    <scope>NUCLEOTIDE SEQUENCE [LARGE SCALE GENOMIC DNA]</scope>
    <source>
        <strain evidence="4 5">G2-14</strain>
    </source>
</reference>
<dbReference type="InterPro" id="IPR015943">
    <property type="entry name" value="WD40/YVTN_repeat-like_dom_sf"/>
</dbReference>
<accession>A0A7D4QC64</accession>
<evidence type="ECO:0000313" key="4">
    <source>
        <dbReference type="EMBL" id="QKJ32065.1"/>
    </source>
</evidence>
<evidence type="ECO:0000313" key="5">
    <source>
        <dbReference type="Proteomes" id="UP000505355"/>
    </source>
</evidence>
<dbReference type="PRINTS" id="PR00320">
    <property type="entry name" value="GPROTEINBRPT"/>
</dbReference>
<dbReference type="InterPro" id="IPR020472">
    <property type="entry name" value="WD40_PAC1"/>
</dbReference>
<dbReference type="Proteomes" id="UP000505355">
    <property type="component" value="Chromosome"/>
</dbReference>
<dbReference type="PANTHER" id="PTHR44129">
    <property type="entry name" value="WD REPEAT-CONTAINING PROTEIN POP1"/>
    <property type="match status" value="1"/>
</dbReference>
<name>A0A7D4QC64_9SPHI</name>
<keyword evidence="1 3" id="KW-0853">WD repeat</keyword>
<feature type="repeat" description="WD" evidence="3">
    <location>
        <begin position="209"/>
        <end position="250"/>
    </location>
</feature>
<dbReference type="Pfam" id="PF00400">
    <property type="entry name" value="WD40"/>
    <property type="match status" value="7"/>
</dbReference>
<dbReference type="InterPro" id="IPR001680">
    <property type="entry name" value="WD40_rpt"/>
</dbReference>
<feature type="repeat" description="WD" evidence="3">
    <location>
        <begin position="90"/>
        <end position="124"/>
    </location>
</feature>
<dbReference type="InterPro" id="IPR019775">
    <property type="entry name" value="WD40_repeat_CS"/>
</dbReference>
<feature type="repeat" description="WD" evidence="3">
    <location>
        <begin position="125"/>
        <end position="166"/>
    </location>
</feature>
<proteinExistence type="predicted"/>
<gene>
    <name evidence="4" type="ORF">HQ865_20615</name>
</gene>
<evidence type="ECO:0000256" key="2">
    <source>
        <dbReference type="ARBA" id="ARBA00022737"/>
    </source>
</evidence>
<keyword evidence="2" id="KW-0677">Repeat</keyword>
<dbReference type="KEGG" id="mmab:HQ865_20615"/>
<dbReference type="EMBL" id="CP054139">
    <property type="protein sequence ID" value="QKJ32065.1"/>
    <property type="molecule type" value="Genomic_DNA"/>
</dbReference>
<keyword evidence="5" id="KW-1185">Reference proteome</keyword>
<sequence>MSRKFIFIGTPFLLALLALGYYQLFYCSPQVNGGIFKLKTSLAAHNSDIWAAKYSPDGKLLASGSVDSTVILWRTGDMRIARKIKQPAGITNLAFSPDGNTVATTSYDGIARLWRTDNGQLVKQFPANGQTLWAIDISPDGKTMACAGEDKTVRLWDLASGKLIKEMSGHNRNIWSVKFSPDGALLASGSFDSSVKIWNAHTGALLNNLTKHTEAIVDLAFSHNGKLLATTSDDKTIKLWRMPEGGLICSLAVPEHIQAAAFSPDDSYLLTGGRDKPMIGEFLQNIFGDSNFNKGVSARLWEVSSGKLLQTFRHHCNDVNDVSYSPDGLQVATASSDHTIDIWAR</sequence>
<dbReference type="PROSITE" id="PS00678">
    <property type="entry name" value="WD_REPEATS_1"/>
    <property type="match status" value="1"/>
</dbReference>
<dbReference type="InterPro" id="IPR036322">
    <property type="entry name" value="WD40_repeat_dom_sf"/>
</dbReference>
<dbReference type="Gene3D" id="2.130.10.10">
    <property type="entry name" value="YVTN repeat-like/Quinoprotein amine dehydrogenase"/>
    <property type="match status" value="3"/>
</dbReference>
<dbReference type="PROSITE" id="PS50294">
    <property type="entry name" value="WD_REPEATS_REGION"/>
    <property type="match status" value="6"/>
</dbReference>